<dbReference type="Gene3D" id="3.40.630.30">
    <property type="match status" value="1"/>
</dbReference>
<dbReference type="InterPro" id="IPR016181">
    <property type="entry name" value="Acyl_CoA_acyltransferase"/>
</dbReference>
<dbReference type="Pfam" id="PF00583">
    <property type="entry name" value="Acetyltransf_1"/>
    <property type="match status" value="1"/>
</dbReference>
<dbReference type="InterPro" id="IPR000182">
    <property type="entry name" value="GNAT_dom"/>
</dbReference>
<comment type="caution">
    <text evidence="2">The sequence shown here is derived from an EMBL/GenBank/DDBJ whole genome shotgun (WGS) entry which is preliminary data.</text>
</comment>
<protein>
    <submittedName>
        <fullName evidence="2">Acetyltransferase (GNAT) family protein</fullName>
    </submittedName>
</protein>
<dbReference type="SUPFAM" id="SSF55729">
    <property type="entry name" value="Acyl-CoA N-acyltransferases (Nat)"/>
    <property type="match status" value="1"/>
</dbReference>
<dbReference type="EMBL" id="RBIL01000001">
    <property type="protein sequence ID" value="RKQ92034.1"/>
    <property type="molecule type" value="Genomic_DNA"/>
</dbReference>
<evidence type="ECO:0000259" key="1">
    <source>
        <dbReference type="PROSITE" id="PS51186"/>
    </source>
</evidence>
<name>A0A660LGH6_9ACTN</name>
<dbReference type="Proteomes" id="UP000278962">
    <property type="component" value="Unassembled WGS sequence"/>
</dbReference>
<organism evidence="2 3">
    <name type="scientific">Solirubrobacter pauli</name>
    <dbReference type="NCBI Taxonomy" id="166793"/>
    <lineage>
        <taxon>Bacteria</taxon>
        <taxon>Bacillati</taxon>
        <taxon>Actinomycetota</taxon>
        <taxon>Thermoleophilia</taxon>
        <taxon>Solirubrobacterales</taxon>
        <taxon>Solirubrobacteraceae</taxon>
        <taxon>Solirubrobacter</taxon>
    </lineage>
</organism>
<dbReference type="AlphaFoldDB" id="A0A660LGH6"/>
<gene>
    <name evidence="2" type="ORF">C8N24_1873</name>
</gene>
<dbReference type="GO" id="GO:0016747">
    <property type="term" value="F:acyltransferase activity, transferring groups other than amino-acyl groups"/>
    <property type="evidence" value="ECO:0007669"/>
    <property type="project" value="InterPro"/>
</dbReference>
<proteinExistence type="predicted"/>
<dbReference type="PROSITE" id="PS51186">
    <property type="entry name" value="GNAT"/>
    <property type="match status" value="1"/>
</dbReference>
<feature type="domain" description="N-acetyltransferase" evidence="1">
    <location>
        <begin position="14"/>
        <end position="169"/>
    </location>
</feature>
<reference evidence="2 3" key="1">
    <citation type="submission" date="2018-10" db="EMBL/GenBank/DDBJ databases">
        <title>Genomic Encyclopedia of Archaeal and Bacterial Type Strains, Phase II (KMG-II): from individual species to whole genera.</title>
        <authorList>
            <person name="Goeker M."/>
        </authorList>
    </citation>
    <scope>NUCLEOTIDE SEQUENCE [LARGE SCALE GENOMIC DNA]</scope>
    <source>
        <strain evidence="2 3">DSM 14954</strain>
    </source>
</reference>
<accession>A0A660LGH6</accession>
<dbReference type="OrthoDB" id="5516749at2"/>
<evidence type="ECO:0000313" key="3">
    <source>
        <dbReference type="Proteomes" id="UP000278962"/>
    </source>
</evidence>
<evidence type="ECO:0000313" key="2">
    <source>
        <dbReference type="EMBL" id="RKQ92034.1"/>
    </source>
</evidence>
<dbReference type="CDD" id="cd04301">
    <property type="entry name" value="NAT_SF"/>
    <property type="match status" value="1"/>
</dbReference>
<keyword evidence="2" id="KW-0808">Transferase</keyword>
<sequence>MQLMLLTLPTGTTVRLRPIEPEDKRLLSLGLKTLSPETAMRRFLTLKTSFSASELRYLTEVDQVDHIALVAVDALLGSLIGVARCVRVSPDTAELAVVIGDPWQRMGLGRRLIDELAERAAAHGIERFSGTMLATNRGAVRLMRGFGTHVERDLIADGVREIVVQLPLSTRVLTPMH</sequence>
<keyword evidence="3" id="KW-1185">Reference proteome</keyword>